<dbReference type="EMBL" id="BKCJ010005689">
    <property type="protein sequence ID" value="GEU68125.1"/>
    <property type="molecule type" value="Genomic_DNA"/>
</dbReference>
<dbReference type="AlphaFoldDB" id="A0A6L2M724"/>
<keyword evidence="1" id="KW-0808">Transferase</keyword>
<dbReference type="GO" id="GO:0003964">
    <property type="term" value="F:RNA-directed DNA polymerase activity"/>
    <property type="evidence" value="ECO:0007669"/>
    <property type="project" value="UniProtKB-KW"/>
</dbReference>
<name>A0A6L2M724_TANCI</name>
<accession>A0A6L2M724</accession>
<comment type="caution">
    <text evidence="1">The sequence shown here is derived from an EMBL/GenBank/DDBJ whole genome shotgun (WGS) entry which is preliminary data.</text>
</comment>
<evidence type="ECO:0000313" key="1">
    <source>
        <dbReference type="EMBL" id="GEU68125.1"/>
    </source>
</evidence>
<sequence length="462" mass="52801">MLDHQDNYMMKAQVHVSKSSAISNEQALPQRKHHYFIIMWQCPDHGFSELHQLDTFYNTLNPNDQDALDSAIGGNFLDKIPRESLAIIESKSKVRYSRSRVTDSRVSTNAPLSSSSSPSHSFDLQQIAASLEDKLDIQMNRFEKSLNDMKLLLHLLHPSKQLRNTAHAIIDVHEKEIILRQDKQSLTLKCADTPSISYNSIQSLNKVDLIDAGESDFYLEEIENFINDDSIPIGIKNFVFDMEGDILFLDRLLSEDPLPPMNPNQAKSSIEEPEYLIIWESHVESNFVESLSTYDALIDSSQNLDEFSGPLMPIHIAEEERIRREHAEYISYMEMLFTINLRPRSTVNGNMIVESFPSSLIPVQDNDSQREEIDIVTNTDELLPLGFENDDSEGEIDAVEELHADAKEEISVVMNDELECLDPRDEFDDDCSSFMFLIYFESFPFLLFAKSEDTIFNPGISI</sequence>
<proteinExistence type="predicted"/>
<reference evidence="1" key="1">
    <citation type="journal article" date="2019" name="Sci. Rep.">
        <title>Draft genome of Tanacetum cinerariifolium, the natural source of mosquito coil.</title>
        <authorList>
            <person name="Yamashiro T."/>
            <person name="Shiraishi A."/>
            <person name="Satake H."/>
            <person name="Nakayama K."/>
        </authorList>
    </citation>
    <scope>NUCLEOTIDE SEQUENCE</scope>
</reference>
<gene>
    <name evidence="1" type="ORF">Tci_040103</name>
</gene>
<keyword evidence="1" id="KW-0695">RNA-directed DNA polymerase</keyword>
<protein>
    <submittedName>
        <fullName evidence="1">Reverse transcriptase domain-containing protein</fullName>
    </submittedName>
</protein>
<keyword evidence="1" id="KW-0548">Nucleotidyltransferase</keyword>
<organism evidence="1">
    <name type="scientific">Tanacetum cinerariifolium</name>
    <name type="common">Dalmatian daisy</name>
    <name type="synonym">Chrysanthemum cinerariifolium</name>
    <dbReference type="NCBI Taxonomy" id="118510"/>
    <lineage>
        <taxon>Eukaryota</taxon>
        <taxon>Viridiplantae</taxon>
        <taxon>Streptophyta</taxon>
        <taxon>Embryophyta</taxon>
        <taxon>Tracheophyta</taxon>
        <taxon>Spermatophyta</taxon>
        <taxon>Magnoliopsida</taxon>
        <taxon>eudicotyledons</taxon>
        <taxon>Gunneridae</taxon>
        <taxon>Pentapetalae</taxon>
        <taxon>asterids</taxon>
        <taxon>campanulids</taxon>
        <taxon>Asterales</taxon>
        <taxon>Asteraceae</taxon>
        <taxon>Asteroideae</taxon>
        <taxon>Anthemideae</taxon>
        <taxon>Anthemidinae</taxon>
        <taxon>Tanacetum</taxon>
    </lineage>
</organism>